<reference evidence="1" key="1">
    <citation type="journal article" date="2023" name="Int. J. Syst. Evol. Microbiol.">
        <title>Collibacillus ludicampi gen. nov., sp. nov., a new soil bacterium of the family Alicyclobacillaceae.</title>
        <authorList>
            <person name="Jojima T."/>
            <person name="Ioku Y."/>
            <person name="Fukuta Y."/>
            <person name="Shirasaka N."/>
            <person name="Matsumura Y."/>
            <person name="Mori M."/>
        </authorList>
    </citation>
    <scope>NUCLEOTIDE SEQUENCE</scope>
    <source>
        <strain evidence="1">TP075</strain>
    </source>
</reference>
<keyword evidence="2" id="KW-1185">Reference proteome</keyword>
<evidence type="ECO:0000313" key="1">
    <source>
        <dbReference type="EMBL" id="GIM45976.1"/>
    </source>
</evidence>
<protein>
    <submittedName>
        <fullName evidence="1">Uncharacterized protein</fullName>
    </submittedName>
</protein>
<accession>A0AAV4LDZ4</accession>
<dbReference type="Proteomes" id="UP001057291">
    <property type="component" value="Unassembled WGS sequence"/>
</dbReference>
<dbReference type="RefSeq" id="WP_282199134.1">
    <property type="nucleotide sequence ID" value="NZ_BOQE01000001.1"/>
</dbReference>
<proteinExistence type="predicted"/>
<gene>
    <name evidence="1" type="ORF">DNHGIG_15250</name>
</gene>
<sequence length="176" mass="19117">MMDMNAVITGVAGVVAGLSGAIAYAKRIESKVVPLLHGTRELFEHIKENHEAKQALEDVKQAFETESAIERDALIKAAAYCAVQALGVEVSQLNDIQKAAVAKYISEVLPDRFEQDVTPQRIQDTLNLIQAELAAARSHDGVKAALAFTDWIANAKLSQDTEVFMNVQAQTQQTPA</sequence>
<dbReference type="AlphaFoldDB" id="A0AAV4LDZ4"/>
<dbReference type="EMBL" id="BOQE01000001">
    <property type="protein sequence ID" value="GIM45976.1"/>
    <property type="molecule type" value="Genomic_DNA"/>
</dbReference>
<name>A0AAV4LDZ4_9BACL</name>
<evidence type="ECO:0000313" key="2">
    <source>
        <dbReference type="Proteomes" id="UP001057291"/>
    </source>
</evidence>
<comment type="caution">
    <text evidence="1">The sequence shown here is derived from an EMBL/GenBank/DDBJ whole genome shotgun (WGS) entry which is preliminary data.</text>
</comment>
<organism evidence="1 2">
    <name type="scientific">Collibacillus ludicampi</name>
    <dbReference type="NCBI Taxonomy" id="2771369"/>
    <lineage>
        <taxon>Bacteria</taxon>
        <taxon>Bacillati</taxon>
        <taxon>Bacillota</taxon>
        <taxon>Bacilli</taxon>
        <taxon>Bacillales</taxon>
        <taxon>Alicyclobacillaceae</taxon>
        <taxon>Collibacillus</taxon>
    </lineage>
</organism>